<dbReference type="PANTHER" id="PTHR48100">
    <property type="entry name" value="BROAD-SPECIFICITY PHOSPHATASE YOR283W-RELATED"/>
    <property type="match status" value="1"/>
</dbReference>
<dbReference type="PANTHER" id="PTHR48100:SF1">
    <property type="entry name" value="HISTIDINE PHOSPHATASE FAMILY PROTEIN-RELATED"/>
    <property type="match status" value="1"/>
</dbReference>
<name>A0A1I0WH36_9CLOT</name>
<dbReference type="OrthoDB" id="9781415at2"/>
<dbReference type="GO" id="GO:0005737">
    <property type="term" value="C:cytoplasm"/>
    <property type="evidence" value="ECO:0007669"/>
    <property type="project" value="TreeGrafter"/>
</dbReference>
<dbReference type="RefSeq" id="WP_090039108.1">
    <property type="nucleotide sequence ID" value="NZ_FOKI01000005.1"/>
</dbReference>
<feature type="active site" description="Proton donor/acceptor" evidence="3">
    <location>
        <position position="82"/>
    </location>
</feature>
<sequence>MTTLYLTRHGETIWNIEKRLQGWGNSPLTELGKKQAESLRDRLKDMKIDIIYSSPIERAYNTATIVKGEKEIQLLTHDGLKEVNFGSWEGMTLDEIGEHREYKDQLYNLFNNPKKYTPFDGEKLNDVKERCHNAIKEILENNKGKNILVVTHGMTLKLLMLLFEEVNEDKEFLQNVMGQATLTKIEVSDEGMYKVILRDDRSHYKKDFIIKGW</sequence>
<evidence type="ECO:0000256" key="4">
    <source>
        <dbReference type="PIRSR" id="PIRSR613078-2"/>
    </source>
</evidence>
<dbReference type="InterPro" id="IPR050275">
    <property type="entry name" value="PGM_Phosphatase"/>
</dbReference>
<evidence type="ECO:0000313" key="6">
    <source>
        <dbReference type="Proteomes" id="UP000198619"/>
    </source>
</evidence>
<evidence type="ECO:0000313" key="5">
    <source>
        <dbReference type="EMBL" id="SFA87293.1"/>
    </source>
</evidence>
<dbReference type="Pfam" id="PF00300">
    <property type="entry name" value="His_Phos_1"/>
    <property type="match status" value="1"/>
</dbReference>
<dbReference type="STRING" id="84698.SAMN04488528_100548"/>
<dbReference type="SUPFAM" id="SSF53254">
    <property type="entry name" value="Phosphoglycerate mutase-like"/>
    <property type="match status" value="1"/>
</dbReference>
<evidence type="ECO:0000256" key="1">
    <source>
        <dbReference type="ARBA" id="ARBA00023152"/>
    </source>
</evidence>
<feature type="binding site" evidence="4">
    <location>
        <begin position="8"/>
        <end position="15"/>
    </location>
    <ligand>
        <name>substrate</name>
    </ligand>
</feature>
<protein>
    <submittedName>
        <fullName evidence="5">Probable phosphoglycerate mutase</fullName>
    </submittedName>
</protein>
<dbReference type="AlphaFoldDB" id="A0A1I0WH36"/>
<keyword evidence="1" id="KW-0324">Glycolysis</keyword>
<dbReference type="InterPro" id="IPR029033">
    <property type="entry name" value="His_PPase_superfam"/>
</dbReference>
<dbReference type="SMART" id="SM00855">
    <property type="entry name" value="PGAM"/>
    <property type="match status" value="1"/>
</dbReference>
<feature type="active site" description="Tele-phosphohistidine intermediate" evidence="3">
    <location>
        <position position="9"/>
    </location>
</feature>
<keyword evidence="2" id="KW-0413">Isomerase</keyword>
<dbReference type="CDD" id="cd07067">
    <property type="entry name" value="HP_PGM_like"/>
    <property type="match status" value="1"/>
</dbReference>
<gene>
    <name evidence="5" type="ORF">SAMN04488528_100548</name>
</gene>
<dbReference type="InterPro" id="IPR001345">
    <property type="entry name" value="PG/BPGM_mutase_AS"/>
</dbReference>
<dbReference type="PROSITE" id="PS00175">
    <property type="entry name" value="PG_MUTASE"/>
    <property type="match status" value="1"/>
</dbReference>
<dbReference type="EMBL" id="FOKI01000005">
    <property type="protein sequence ID" value="SFA87293.1"/>
    <property type="molecule type" value="Genomic_DNA"/>
</dbReference>
<evidence type="ECO:0000256" key="3">
    <source>
        <dbReference type="PIRSR" id="PIRSR613078-1"/>
    </source>
</evidence>
<dbReference type="InterPro" id="IPR013078">
    <property type="entry name" value="His_Pase_superF_clade-1"/>
</dbReference>
<accession>A0A1I0WH36</accession>
<organism evidence="5 6">
    <name type="scientific">Clostridium frigidicarnis</name>
    <dbReference type="NCBI Taxonomy" id="84698"/>
    <lineage>
        <taxon>Bacteria</taxon>
        <taxon>Bacillati</taxon>
        <taxon>Bacillota</taxon>
        <taxon>Clostridia</taxon>
        <taxon>Eubacteriales</taxon>
        <taxon>Clostridiaceae</taxon>
        <taxon>Clostridium</taxon>
    </lineage>
</organism>
<feature type="binding site" evidence="4">
    <location>
        <position position="58"/>
    </location>
    <ligand>
        <name>substrate</name>
    </ligand>
</feature>
<keyword evidence="6" id="KW-1185">Reference proteome</keyword>
<dbReference type="Proteomes" id="UP000198619">
    <property type="component" value="Unassembled WGS sequence"/>
</dbReference>
<dbReference type="GO" id="GO:0016791">
    <property type="term" value="F:phosphatase activity"/>
    <property type="evidence" value="ECO:0007669"/>
    <property type="project" value="TreeGrafter"/>
</dbReference>
<evidence type="ECO:0000256" key="2">
    <source>
        <dbReference type="ARBA" id="ARBA00023235"/>
    </source>
</evidence>
<reference evidence="5 6" key="1">
    <citation type="submission" date="2016-10" db="EMBL/GenBank/DDBJ databases">
        <authorList>
            <person name="de Groot N.N."/>
        </authorList>
    </citation>
    <scope>NUCLEOTIDE SEQUENCE [LARGE SCALE GENOMIC DNA]</scope>
    <source>
        <strain evidence="5 6">DSM 12271</strain>
    </source>
</reference>
<proteinExistence type="predicted"/>
<dbReference type="Gene3D" id="3.40.50.1240">
    <property type="entry name" value="Phosphoglycerate mutase-like"/>
    <property type="match status" value="1"/>
</dbReference>